<keyword evidence="1" id="KW-0479">Metal-binding</keyword>
<feature type="compositionally biased region" description="Basic residues" evidence="2">
    <location>
        <begin position="625"/>
        <end position="638"/>
    </location>
</feature>
<dbReference type="PROSITE" id="PS50157">
    <property type="entry name" value="ZINC_FINGER_C2H2_2"/>
    <property type="match status" value="1"/>
</dbReference>
<evidence type="ECO:0000313" key="5">
    <source>
        <dbReference type="Proteomes" id="UP000291020"/>
    </source>
</evidence>
<reference evidence="4" key="2">
    <citation type="submission" date="2025-08" db="UniProtKB">
        <authorList>
            <consortium name="Ensembl"/>
        </authorList>
    </citation>
    <scope>IDENTIFICATION</scope>
</reference>
<dbReference type="STRING" id="38772.ENSGAGP00000017839"/>
<feature type="region of interest" description="Disordered" evidence="2">
    <location>
        <begin position="608"/>
        <end position="659"/>
    </location>
</feature>
<dbReference type="Proteomes" id="UP000291020">
    <property type="component" value="Unassembled WGS sequence"/>
</dbReference>
<dbReference type="InterPro" id="IPR013087">
    <property type="entry name" value="Znf_C2H2_type"/>
</dbReference>
<feature type="compositionally biased region" description="Gly residues" evidence="2">
    <location>
        <begin position="1"/>
        <end position="10"/>
    </location>
</feature>
<feature type="domain" description="C2H2-type" evidence="3">
    <location>
        <begin position="503"/>
        <end position="530"/>
    </location>
</feature>
<dbReference type="AlphaFoldDB" id="A0A452HRY9"/>
<protein>
    <recommendedName>
        <fullName evidence="3">C2H2-type domain-containing protein</fullName>
    </recommendedName>
</protein>
<dbReference type="PANTHER" id="PTHR16116:SF5">
    <property type="entry name" value="ZINC FINGER PROTEIN 839"/>
    <property type="match status" value="1"/>
</dbReference>
<evidence type="ECO:0000256" key="2">
    <source>
        <dbReference type="SAM" id="MobiDB-lite"/>
    </source>
</evidence>
<evidence type="ECO:0000259" key="3">
    <source>
        <dbReference type="PROSITE" id="PS50157"/>
    </source>
</evidence>
<dbReference type="Pfam" id="PF15961">
    <property type="entry name" value="DUF4764"/>
    <property type="match status" value="1"/>
</dbReference>
<proteinExistence type="predicted"/>
<feature type="region of interest" description="Disordered" evidence="2">
    <location>
        <begin position="1"/>
        <end position="87"/>
    </location>
</feature>
<sequence length="1187" mass="127982">MAAPENGGGESAAVASPPPPAEEEPPGPAAARGARHSAAAGERVGLLGPGYPPGAVAARGDLLGPLEPEEGGGLLPPLEAGSPTEEGSEVLAMTEELAQSLAASSCAVGTTLYLEPRGSLEQGAELSAEEQLVVATENQAAGLTGNLPAERSQAEPLAQPPGQQATATPLAPEELQRVIEQVSKAQKQPPPPFLPSFGAGIGSLLLSPPRAGGYSLPQEISVVPSASGFSRSPQGCSLTAASGSQPVTSIMHNAAQQLQNVAQQVALQQGKAIGTTRCLVHKQLEAICVQVQPGQMKENEKPVPPLAEVQSKAITPSQPVGRNSGLSRLNIINPQIIRIQPVTGTEQQQFFLHSSSEPPVQLLVQRPLAPDGPVSVNKIPTHQTLNGQKTTCATVSATESRNVTLVAASSANTLISSLEKKQKEELKLKKSLKVKTRCGRISRPPKYKAKDYKFIKTEDLADGHQSDSDDYSELSIEDDDEGKAKGMDTLFNPLNYNLKPKMFKCQTCEKSYIGKGGLARHYKLNPGHGQLESSQQKVCMNKTNRSVFLDISGGADAETVSLTLSQPIAVTLNNENSLAIGLEESASSQTEQQTGKSAADRPLLAAQQNETGLVHRGPGMPNGPGRRRRSKRRGRPRMTGRSICSGRLNRSGQSPSKSLSNVSTEHIIFRRKAGLKELIQQCDNEDLMELALPRLTKLVTVYEFLLMKVEKGYPAKAFFPDVYREFEELHNMVKKMSQDHFSNSNFLSYQQPVEIKDPKVAESLGITEKLLGKQKIQAIDSSTQCVIKTVGEQMFTEIPGKKRANESSYEELLPSAKRTRVEGILENVKDVYASQNGEEEKSWNLSTLTTKDGFNPLNGMIVLPEDRGITPCIIGSAKHTEEQHKSLDLEAGINSANSDIFQSMRMECSQLVSIQGPDSTSNTSPPCTEALLHAGADSSPEEFVQADFVNENTAGRLTSSEFCNSMVSDDVIDNQNTNLSMNEETDHNGKYQKLEQDEENQSYTITSEQSEQLNDADIADQMQQLEKVFSPSIVPVDHSCKTQTDPYQNPVQETSICTQENLESPIKNLNEFSCGLEEQHAGQHELENAVTVGETVAFEIADESHEFMSQGHEQIFIQTADGLILSHPGTAVLSQAEGIVIVTNADGTTMHIRTPEGVPLETVEALLAMETGGQSEDILLSQSEVEP</sequence>
<keyword evidence="1" id="KW-0863">Zinc-finger</keyword>
<dbReference type="InterPro" id="IPR039946">
    <property type="entry name" value="ZN839"/>
</dbReference>
<dbReference type="InterPro" id="IPR031885">
    <property type="entry name" value="DUF4764"/>
</dbReference>
<organism evidence="4 5">
    <name type="scientific">Gopherus agassizii</name>
    <name type="common">Agassiz's desert tortoise</name>
    <dbReference type="NCBI Taxonomy" id="38772"/>
    <lineage>
        <taxon>Eukaryota</taxon>
        <taxon>Metazoa</taxon>
        <taxon>Chordata</taxon>
        <taxon>Craniata</taxon>
        <taxon>Vertebrata</taxon>
        <taxon>Euteleostomi</taxon>
        <taxon>Archelosauria</taxon>
        <taxon>Testudinata</taxon>
        <taxon>Testudines</taxon>
        <taxon>Cryptodira</taxon>
        <taxon>Durocryptodira</taxon>
        <taxon>Testudinoidea</taxon>
        <taxon>Testudinidae</taxon>
        <taxon>Gopherus</taxon>
    </lineage>
</organism>
<feature type="compositionally biased region" description="Polar residues" evidence="2">
    <location>
        <begin position="648"/>
        <end position="659"/>
    </location>
</feature>
<evidence type="ECO:0000313" key="4">
    <source>
        <dbReference type="Ensembl" id="ENSGAGP00000017839.1"/>
    </source>
</evidence>
<evidence type="ECO:0000256" key="1">
    <source>
        <dbReference type="PROSITE-ProRule" id="PRU00042"/>
    </source>
</evidence>
<dbReference type="GO" id="GO:0008270">
    <property type="term" value="F:zinc ion binding"/>
    <property type="evidence" value="ECO:0007669"/>
    <property type="project" value="UniProtKB-KW"/>
</dbReference>
<reference evidence="4" key="3">
    <citation type="submission" date="2025-09" db="UniProtKB">
        <authorList>
            <consortium name="Ensembl"/>
        </authorList>
    </citation>
    <scope>IDENTIFICATION</scope>
</reference>
<keyword evidence="1" id="KW-0862">Zinc</keyword>
<keyword evidence="5" id="KW-1185">Reference proteome</keyword>
<dbReference type="Ensembl" id="ENSGAGT00000020355.1">
    <property type="protein sequence ID" value="ENSGAGP00000017839.1"/>
    <property type="gene ID" value="ENSGAGG00000013241.1"/>
</dbReference>
<accession>A0A452HRY9</accession>
<reference evidence="5" key="1">
    <citation type="journal article" date="2017" name="PLoS ONE">
        <title>The Agassiz's desert tortoise genome provides a resource for the conservation of a threatened species.</title>
        <authorList>
            <person name="Tollis M."/>
            <person name="DeNardo D.F."/>
            <person name="Cornelius J.A."/>
            <person name="Dolby G.A."/>
            <person name="Edwards T."/>
            <person name="Henen B.T."/>
            <person name="Karl A.E."/>
            <person name="Murphy R.W."/>
            <person name="Kusumi K."/>
        </authorList>
    </citation>
    <scope>NUCLEOTIDE SEQUENCE [LARGE SCALE GENOMIC DNA]</scope>
</reference>
<feature type="compositionally biased region" description="Low complexity" evidence="2">
    <location>
        <begin position="29"/>
        <end position="43"/>
    </location>
</feature>
<dbReference type="PANTHER" id="PTHR16116">
    <property type="entry name" value="ZINC FINGER PROTEIN 839"/>
    <property type="match status" value="1"/>
</dbReference>
<name>A0A452HRY9_9SAUR</name>